<proteinExistence type="predicted"/>
<sequence>MIWLVLILTMISAVVPKWWSEWGFRIWVMASLGANVALGLLSGTRRRSASGWRAIGRMVVVWILWGSYQLAEKATTSAISGLTLCDSDVSEDEKQVVALWAAFLLLYLGGPDNLSAYALEDNKLSKRTWLEMMGNISGVVYAIYKYTYGGGHSRFLFAASVIISVVGANRYIERAYALSVANLDKMQEDASSPSPGSSSKKETEECHRCRSADFRMRQLGDRIERKRQWKLSDREALFLAQDLFPVWRHAMVDSSVIPGSTSQLAGEQILWLEWRSMCNVAEMELSLMYEVLYTKAIVAYSCPVWYYLVRFLSPLCTAAAALLFWLHRQQEQGGQGIRGSFVWITYALLLINFLLDLAWLLRALGSTWAYAYMETQAPAWLRHQVICPGRWRCLHRFVVRVDPMRWLLRRDPISYRTWSGTIGRYNLLREATTTTSTCCPEWLAGSQGDAAISKKKLEDPADYSKKNYIMDDIRAKWGQKAFDLRNQYDLKTSDPNRNRVELFPGVDDIHDDEAPKFGKEFEEDVLVWYIATCIVLQYIRRHLQRRGDFGGPLSAARSKAHATAIEVMSDYLMFLVAVRRDMLPGLVLHSLFKITKETLVCTWGHRDTLKRHGDNTKAVNNEEMLALLLRRAKRDGDEESSIKIEGSEGTELVWDAVTLFRSLMLASDTPYDRARRANAINSGQTARRRAPVPVPELLEFIFNVWVDKLVYAAIQCSRESHAKQLSAGGDLTTVLWMVIQHAGLLRRRLRLRLRLRRKSLRRKSRSRLSLSLSLRLLLRLRLSRLRLRLGLGLSLMHLGLCLLGLCLSGLCLMRLGLCLSGLSLSQLRLRLRLLLNLRKTKILMMRILKNIISR</sequence>
<feature type="transmembrane region" description="Helical" evidence="1">
    <location>
        <begin position="339"/>
        <end position="361"/>
    </location>
</feature>
<keyword evidence="1" id="KW-1133">Transmembrane helix</keyword>
<accession>A0A5J9U1A7</accession>
<feature type="transmembrane region" description="Helical" evidence="1">
    <location>
        <begin position="794"/>
        <end position="822"/>
    </location>
</feature>
<evidence type="ECO:0000256" key="2">
    <source>
        <dbReference type="SAM" id="SignalP"/>
    </source>
</evidence>
<feature type="domain" description="DUF4220" evidence="3">
    <location>
        <begin position="65"/>
        <end position="429"/>
    </location>
</feature>
<dbReference type="InterPro" id="IPR025315">
    <property type="entry name" value="DUF4220"/>
</dbReference>
<comment type="caution">
    <text evidence="4">The sequence shown here is derived from an EMBL/GenBank/DDBJ whole genome shotgun (WGS) entry which is preliminary data.</text>
</comment>
<evidence type="ECO:0000259" key="3">
    <source>
        <dbReference type="Pfam" id="PF13968"/>
    </source>
</evidence>
<dbReference type="OrthoDB" id="695796at2759"/>
<evidence type="ECO:0000256" key="1">
    <source>
        <dbReference type="SAM" id="Phobius"/>
    </source>
</evidence>
<keyword evidence="2" id="KW-0732">Signal</keyword>
<name>A0A5J9U1A7_9POAL</name>
<dbReference type="AlphaFoldDB" id="A0A5J9U1A7"/>
<dbReference type="PANTHER" id="PTHR31325">
    <property type="entry name" value="OS01G0798800 PROTEIN-RELATED"/>
    <property type="match status" value="1"/>
</dbReference>
<dbReference type="Gramene" id="TVU17384">
    <property type="protein sequence ID" value="TVU17384"/>
    <property type="gene ID" value="EJB05_33417"/>
</dbReference>
<keyword evidence="5" id="KW-1185">Reference proteome</keyword>
<dbReference type="Pfam" id="PF04578">
    <property type="entry name" value="DUF594"/>
    <property type="match status" value="1"/>
</dbReference>
<evidence type="ECO:0000313" key="5">
    <source>
        <dbReference type="Proteomes" id="UP000324897"/>
    </source>
</evidence>
<dbReference type="EMBL" id="RWGY01000029">
    <property type="protein sequence ID" value="TVU17384.1"/>
    <property type="molecule type" value="Genomic_DNA"/>
</dbReference>
<keyword evidence="1" id="KW-0812">Transmembrane</keyword>
<dbReference type="Pfam" id="PF13968">
    <property type="entry name" value="DUF4220"/>
    <property type="match status" value="1"/>
</dbReference>
<feature type="transmembrane region" description="Helical" evidence="1">
    <location>
        <begin position="304"/>
        <end position="327"/>
    </location>
</feature>
<keyword evidence="1" id="KW-0472">Membrane</keyword>
<protein>
    <recommendedName>
        <fullName evidence="3">DUF4220 domain-containing protein</fullName>
    </recommendedName>
</protein>
<dbReference type="InterPro" id="IPR007658">
    <property type="entry name" value="DUF594"/>
</dbReference>
<gene>
    <name evidence="4" type="ORF">EJB05_33417</name>
</gene>
<feature type="chain" id="PRO_5023834617" description="DUF4220 domain-containing protein" evidence="2">
    <location>
        <begin position="17"/>
        <end position="854"/>
    </location>
</feature>
<evidence type="ECO:0000313" key="4">
    <source>
        <dbReference type="EMBL" id="TVU17384.1"/>
    </source>
</evidence>
<feature type="non-terminal residue" evidence="4">
    <location>
        <position position="1"/>
    </location>
</feature>
<dbReference type="Proteomes" id="UP000324897">
    <property type="component" value="Chromosome 7"/>
</dbReference>
<feature type="signal peptide" evidence="2">
    <location>
        <begin position="1"/>
        <end position="16"/>
    </location>
</feature>
<organism evidence="4 5">
    <name type="scientific">Eragrostis curvula</name>
    <name type="common">weeping love grass</name>
    <dbReference type="NCBI Taxonomy" id="38414"/>
    <lineage>
        <taxon>Eukaryota</taxon>
        <taxon>Viridiplantae</taxon>
        <taxon>Streptophyta</taxon>
        <taxon>Embryophyta</taxon>
        <taxon>Tracheophyta</taxon>
        <taxon>Spermatophyta</taxon>
        <taxon>Magnoliopsida</taxon>
        <taxon>Liliopsida</taxon>
        <taxon>Poales</taxon>
        <taxon>Poaceae</taxon>
        <taxon>PACMAD clade</taxon>
        <taxon>Chloridoideae</taxon>
        <taxon>Eragrostideae</taxon>
        <taxon>Eragrostidinae</taxon>
        <taxon>Eragrostis</taxon>
    </lineage>
</organism>
<reference evidence="4 5" key="1">
    <citation type="journal article" date="2019" name="Sci. Rep.">
        <title>A high-quality genome of Eragrostis curvula grass provides insights into Poaceae evolution and supports new strategies to enhance forage quality.</title>
        <authorList>
            <person name="Carballo J."/>
            <person name="Santos B.A.C.M."/>
            <person name="Zappacosta D."/>
            <person name="Garbus I."/>
            <person name="Selva J.P."/>
            <person name="Gallo C.A."/>
            <person name="Diaz A."/>
            <person name="Albertini E."/>
            <person name="Caccamo M."/>
            <person name="Echenique V."/>
        </authorList>
    </citation>
    <scope>NUCLEOTIDE SEQUENCE [LARGE SCALE GENOMIC DNA]</scope>
    <source>
        <strain evidence="5">cv. Victoria</strain>
        <tissue evidence="4">Leaf</tissue>
    </source>
</reference>